<dbReference type="Proteomes" id="UP001153269">
    <property type="component" value="Unassembled WGS sequence"/>
</dbReference>
<evidence type="ECO:0000313" key="2">
    <source>
        <dbReference type="EMBL" id="CAB1458547.1"/>
    </source>
</evidence>
<feature type="compositionally biased region" description="Basic and acidic residues" evidence="1">
    <location>
        <begin position="72"/>
        <end position="109"/>
    </location>
</feature>
<dbReference type="AlphaFoldDB" id="A0A9N7W0F5"/>
<evidence type="ECO:0000256" key="1">
    <source>
        <dbReference type="SAM" id="MobiDB-lite"/>
    </source>
</evidence>
<protein>
    <submittedName>
        <fullName evidence="2">Uncharacterized protein</fullName>
    </submittedName>
</protein>
<accession>A0A9N7W0F5</accession>
<feature type="region of interest" description="Disordered" evidence="1">
    <location>
        <begin position="69"/>
        <end position="109"/>
    </location>
</feature>
<comment type="caution">
    <text evidence="2">The sequence shown here is derived from an EMBL/GenBank/DDBJ whole genome shotgun (WGS) entry which is preliminary data.</text>
</comment>
<sequence>MIGSGTGSGSVEALLYWSGRGHLTRSPLANQQGGFPLAGSPQASPWRDVGMTTTLIETDSSLLHIMGLTSEGARERGDEGARGRGSEGTRERGSEGTGEARECFRREELRHPEHLQGTVERVQASGQDVSWVLLGTLNWEEAHGSNQNSLERLIPLRLNASGPTRKSWKV</sequence>
<organism evidence="2 3">
    <name type="scientific">Pleuronectes platessa</name>
    <name type="common">European plaice</name>
    <dbReference type="NCBI Taxonomy" id="8262"/>
    <lineage>
        <taxon>Eukaryota</taxon>
        <taxon>Metazoa</taxon>
        <taxon>Chordata</taxon>
        <taxon>Craniata</taxon>
        <taxon>Vertebrata</taxon>
        <taxon>Euteleostomi</taxon>
        <taxon>Actinopterygii</taxon>
        <taxon>Neopterygii</taxon>
        <taxon>Teleostei</taxon>
        <taxon>Neoteleostei</taxon>
        <taxon>Acanthomorphata</taxon>
        <taxon>Carangaria</taxon>
        <taxon>Pleuronectiformes</taxon>
        <taxon>Pleuronectoidei</taxon>
        <taxon>Pleuronectidae</taxon>
        <taxon>Pleuronectes</taxon>
    </lineage>
</organism>
<evidence type="ECO:0000313" key="3">
    <source>
        <dbReference type="Proteomes" id="UP001153269"/>
    </source>
</evidence>
<proteinExistence type="predicted"/>
<name>A0A9N7W0F5_PLEPL</name>
<gene>
    <name evidence="2" type="ORF">PLEPLA_LOCUS46377</name>
</gene>
<keyword evidence="3" id="KW-1185">Reference proteome</keyword>
<dbReference type="EMBL" id="CADEAL010004392">
    <property type="protein sequence ID" value="CAB1458547.1"/>
    <property type="molecule type" value="Genomic_DNA"/>
</dbReference>
<reference evidence="2" key="1">
    <citation type="submission" date="2020-03" db="EMBL/GenBank/DDBJ databases">
        <authorList>
            <person name="Weist P."/>
        </authorList>
    </citation>
    <scope>NUCLEOTIDE SEQUENCE</scope>
</reference>